<dbReference type="InterPro" id="IPR038332">
    <property type="entry name" value="PPE_sf"/>
</dbReference>
<evidence type="ECO:0008006" key="6">
    <source>
        <dbReference type="Google" id="ProtNLM"/>
    </source>
</evidence>
<feature type="compositionally biased region" description="Low complexity" evidence="1">
    <location>
        <begin position="301"/>
        <end position="317"/>
    </location>
</feature>
<feature type="compositionally biased region" description="Gly residues" evidence="1">
    <location>
        <begin position="403"/>
        <end position="427"/>
    </location>
</feature>
<sequence length="472" mass="48395">MTQPQNMRSAKEELLARAAELAAVITEPSDNPAAPCDLPMIIDAAGEIAFSYHAMRTYLDAGNRVRQQLAKALRQAAKAYKATDEAAAETVNAGGDSAPAATPPHLLGADASGNGAGTGAGPPRVGPVVGSGAPIPHFYPLRQAAEEIASPDQGVALNSFADGWSAYEQELLDSTTAFRPFVHWEGAAATAVEANFERQRQWVYTMAHLCKQLVSQAHGVTSAHSWAVSQHPTVAQIHELDVEWEDVERRGFDRQYFEKVLLVRYAALQKQSEEVLGEYAKRADLPLPPLDPPEPPPAYSPTPAAAPGTNAGGLPATPRLPLTGIPSLGGMPSTPAPGTAATTGLPGAPAPTPASVGGGGMAGGAGGKTLQPAVGAAEPRTTAGARGLTNPDRATPVARGAAAGRGGMGMAPMGHGGRGGGVGGNGKRGQPADEALYTEDRPWTQAVIGDHGPDDADSNDAPRAAHGGPDEP</sequence>
<feature type="domain" description="ESX-1 secretion-associated protein EspB PE" evidence="2">
    <location>
        <begin position="12"/>
        <end position="86"/>
    </location>
</feature>
<feature type="region of interest" description="Disordered" evidence="1">
    <location>
        <begin position="285"/>
        <end position="472"/>
    </location>
</feature>
<feature type="compositionally biased region" description="Gly residues" evidence="1">
    <location>
        <begin position="356"/>
        <end position="367"/>
    </location>
</feature>
<feature type="domain" description="ESX-1 secretion-associated protein EspB PPE" evidence="3">
    <location>
        <begin position="138"/>
        <end position="298"/>
    </location>
</feature>
<evidence type="ECO:0000259" key="2">
    <source>
        <dbReference type="Pfam" id="PF18625"/>
    </source>
</evidence>
<dbReference type="KEGG" id="mspg:F6B93_04950"/>
<feature type="compositionally biased region" description="Pro residues" evidence="1">
    <location>
        <begin position="286"/>
        <end position="300"/>
    </location>
</feature>
<organism evidence="4 5">
    <name type="scientific">Mycobacterium spongiae</name>
    <dbReference type="NCBI Taxonomy" id="886343"/>
    <lineage>
        <taxon>Bacteria</taxon>
        <taxon>Bacillati</taxon>
        <taxon>Actinomycetota</taxon>
        <taxon>Actinomycetes</taxon>
        <taxon>Mycobacteriales</taxon>
        <taxon>Mycobacteriaceae</taxon>
        <taxon>Mycobacterium</taxon>
    </lineage>
</organism>
<evidence type="ECO:0000313" key="5">
    <source>
        <dbReference type="Proteomes" id="UP000682202"/>
    </source>
</evidence>
<dbReference type="EMBL" id="CP046600">
    <property type="protein sequence ID" value="QUR66522.1"/>
    <property type="molecule type" value="Genomic_DNA"/>
</dbReference>
<dbReference type="SUPFAM" id="SSF140459">
    <property type="entry name" value="PE/PPE dimer-like"/>
    <property type="match status" value="1"/>
</dbReference>
<dbReference type="InterPro" id="IPR054056">
    <property type="entry name" value="EspB_PPE"/>
</dbReference>
<gene>
    <name evidence="4" type="ORF">F6B93_04950</name>
</gene>
<dbReference type="RefSeq" id="WP_211698092.1">
    <property type="nucleotide sequence ID" value="NZ_CP046600.1"/>
</dbReference>
<evidence type="ECO:0000256" key="1">
    <source>
        <dbReference type="SAM" id="MobiDB-lite"/>
    </source>
</evidence>
<dbReference type="Pfam" id="PF18625">
    <property type="entry name" value="EspB_PE"/>
    <property type="match status" value="1"/>
</dbReference>
<dbReference type="Gene3D" id="1.20.1260.20">
    <property type="entry name" value="PPE superfamily"/>
    <property type="match status" value="1"/>
</dbReference>
<keyword evidence="5" id="KW-1185">Reference proteome</keyword>
<reference evidence="4" key="1">
    <citation type="submission" date="2019-12" db="EMBL/GenBank/DDBJ databases">
        <title>Mycobacterium spongiae sp. nov.</title>
        <authorList>
            <person name="Stinear T."/>
        </authorList>
    </citation>
    <scope>NUCLEOTIDE SEQUENCE</scope>
    <source>
        <strain evidence="4">FSD4b-SM</strain>
    </source>
</reference>
<feature type="region of interest" description="Disordered" evidence="1">
    <location>
        <begin position="91"/>
        <end position="125"/>
    </location>
</feature>
<evidence type="ECO:0000259" key="3">
    <source>
        <dbReference type="Pfam" id="PF21856"/>
    </source>
</evidence>
<proteinExistence type="predicted"/>
<protein>
    <recommendedName>
        <fullName evidence="6">ESX-1 secretion-associated protein EspB PE domain-containing protein</fullName>
    </recommendedName>
</protein>
<dbReference type="Proteomes" id="UP000682202">
    <property type="component" value="Chromosome"/>
</dbReference>
<dbReference type="Pfam" id="PF21856">
    <property type="entry name" value="EspB_PPE"/>
    <property type="match status" value="1"/>
</dbReference>
<dbReference type="AlphaFoldDB" id="A0A975PW01"/>
<accession>A0A975PW01</accession>
<evidence type="ECO:0000313" key="4">
    <source>
        <dbReference type="EMBL" id="QUR66522.1"/>
    </source>
</evidence>
<feature type="compositionally biased region" description="Low complexity" evidence="1">
    <location>
        <begin position="329"/>
        <end position="347"/>
    </location>
</feature>
<dbReference type="InterPro" id="IPR041275">
    <property type="entry name" value="EspB_PE"/>
</dbReference>
<name>A0A975PW01_9MYCO</name>